<accession>A0A1G9WN13</accession>
<dbReference type="RefSeq" id="WP_176752918.1">
    <property type="nucleotide sequence ID" value="NZ_BJVZ01000018.1"/>
</dbReference>
<reference evidence="1 2" key="1">
    <citation type="submission" date="2016-10" db="EMBL/GenBank/DDBJ databases">
        <authorList>
            <person name="de Groot N.N."/>
        </authorList>
    </citation>
    <scope>NUCLEOTIDE SEQUENCE [LARGE SCALE GENOMIC DNA]</scope>
    <source>
        <strain evidence="1 2">CGMCC 1.3442</strain>
    </source>
</reference>
<dbReference type="AlphaFoldDB" id="A0A1G9WN13"/>
<proteinExistence type="predicted"/>
<gene>
    <name evidence="1" type="ORF">SAMN05216498_0805</name>
</gene>
<name>A0A1G9WN13_9BACI</name>
<organism evidence="1 2">
    <name type="scientific">Tenuibacillus multivorans</name>
    <dbReference type="NCBI Taxonomy" id="237069"/>
    <lineage>
        <taxon>Bacteria</taxon>
        <taxon>Bacillati</taxon>
        <taxon>Bacillota</taxon>
        <taxon>Bacilli</taxon>
        <taxon>Bacillales</taxon>
        <taxon>Bacillaceae</taxon>
        <taxon>Tenuibacillus</taxon>
    </lineage>
</organism>
<sequence>MISTIFSGLLLGFVASPTCPSNGEEIKQGTRYQPLIHLQWFGGSG</sequence>
<dbReference type="EMBL" id="FNIG01000001">
    <property type="protein sequence ID" value="SDM85576.1"/>
    <property type="molecule type" value="Genomic_DNA"/>
</dbReference>
<evidence type="ECO:0000313" key="2">
    <source>
        <dbReference type="Proteomes" id="UP000199334"/>
    </source>
</evidence>
<dbReference type="Proteomes" id="UP000199334">
    <property type="component" value="Unassembled WGS sequence"/>
</dbReference>
<protein>
    <submittedName>
        <fullName evidence="1">Uncharacterized protein</fullName>
    </submittedName>
</protein>
<dbReference type="STRING" id="237069.SAMN05216498_0805"/>
<evidence type="ECO:0000313" key="1">
    <source>
        <dbReference type="EMBL" id="SDM85576.1"/>
    </source>
</evidence>
<keyword evidence="2" id="KW-1185">Reference proteome</keyword>